<feature type="transmembrane region" description="Helical" evidence="1">
    <location>
        <begin position="41"/>
        <end position="64"/>
    </location>
</feature>
<keyword evidence="1" id="KW-0812">Transmembrane</keyword>
<evidence type="ECO:0000256" key="1">
    <source>
        <dbReference type="SAM" id="Phobius"/>
    </source>
</evidence>
<gene>
    <name evidence="2" type="ORF">THAOC_25035</name>
</gene>
<dbReference type="EMBL" id="AGNL01034479">
    <property type="protein sequence ID" value="EJK55249.1"/>
    <property type="molecule type" value="Genomic_DNA"/>
</dbReference>
<keyword evidence="3" id="KW-1185">Reference proteome</keyword>
<proteinExistence type="predicted"/>
<comment type="caution">
    <text evidence="2">The sequence shown here is derived from an EMBL/GenBank/DDBJ whole genome shotgun (WGS) entry which is preliminary data.</text>
</comment>
<reference evidence="2 3" key="1">
    <citation type="journal article" date="2012" name="Genome Biol.">
        <title>Genome and low-iron response of an oceanic diatom adapted to chronic iron limitation.</title>
        <authorList>
            <person name="Lommer M."/>
            <person name="Specht M."/>
            <person name="Roy A.S."/>
            <person name="Kraemer L."/>
            <person name="Andreson R."/>
            <person name="Gutowska M.A."/>
            <person name="Wolf J."/>
            <person name="Bergner S.V."/>
            <person name="Schilhabel M.B."/>
            <person name="Klostermeier U.C."/>
            <person name="Beiko R.G."/>
            <person name="Rosenstiel P."/>
            <person name="Hippler M."/>
            <person name="Laroche J."/>
        </authorList>
    </citation>
    <scope>NUCLEOTIDE SEQUENCE [LARGE SCALE GENOMIC DNA]</scope>
    <source>
        <strain evidence="2 3">CCMP1005</strain>
    </source>
</reference>
<evidence type="ECO:0000313" key="3">
    <source>
        <dbReference type="Proteomes" id="UP000266841"/>
    </source>
</evidence>
<accession>K0RSE4</accession>
<organism evidence="2 3">
    <name type="scientific">Thalassiosira oceanica</name>
    <name type="common">Marine diatom</name>
    <dbReference type="NCBI Taxonomy" id="159749"/>
    <lineage>
        <taxon>Eukaryota</taxon>
        <taxon>Sar</taxon>
        <taxon>Stramenopiles</taxon>
        <taxon>Ochrophyta</taxon>
        <taxon>Bacillariophyta</taxon>
        <taxon>Coscinodiscophyceae</taxon>
        <taxon>Thalassiosirophycidae</taxon>
        <taxon>Thalassiosirales</taxon>
        <taxon>Thalassiosiraceae</taxon>
        <taxon>Thalassiosira</taxon>
    </lineage>
</organism>
<protein>
    <submittedName>
        <fullName evidence="2">Uncharacterized protein</fullName>
    </submittedName>
</protein>
<dbReference type="AlphaFoldDB" id="K0RSE4"/>
<keyword evidence="1" id="KW-0472">Membrane</keyword>
<name>K0RSE4_THAOC</name>
<sequence length="81" mass="9539">MFTKGLPKPTFEYLRKKLMGWKDWFMPMCQLIHDSTAGPPAAVYCVLHATATYYISQIFGGLIIKRWRKLRVRFGYECFDV</sequence>
<evidence type="ECO:0000313" key="2">
    <source>
        <dbReference type="EMBL" id="EJK55249.1"/>
    </source>
</evidence>
<dbReference type="Proteomes" id="UP000266841">
    <property type="component" value="Unassembled WGS sequence"/>
</dbReference>
<keyword evidence="1" id="KW-1133">Transmembrane helix</keyword>